<evidence type="ECO:0000259" key="4">
    <source>
        <dbReference type="PROSITE" id="PS50041"/>
    </source>
</evidence>
<dbReference type="Pfam" id="PF07679">
    <property type="entry name" value="I-set"/>
    <property type="match status" value="1"/>
</dbReference>
<dbReference type="InterPro" id="IPR001304">
    <property type="entry name" value="C-type_lectin-like"/>
</dbReference>
<evidence type="ECO:0000256" key="2">
    <source>
        <dbReference type="ARBA" id="ARBA00023157"/>
    </source>
</evidence>
<dbReference type="EMBL" id="JAOPHQ010005180">
    <property type="protein sequence ID" value="KAK0136281.1"/>
    <property type="molecule type" value="Genomic_DNA"/>
</dbReference>
<evidence type="ECO:0000313" key="7">
    <source>
        <dbReference type="Proteomes" id="UP001174136"/>
    </source>
</evidence>
<dbReference type="AlphaFoldDB" id="A0AA47NS16"/>
<feature type="domain" description="C-type lectin" evidence="4">
    <location>
        <begin position="355"/>
        <end position="466"/>
    </location>
</feature>
<evidence type="ECO:0000256" key="3">
    <source>
        <dbReference type="SAM" id="MobiDB-lite"/>
    </source>
</evidence>
<accession>A0AA47NS16</accession>
<proteinExistence type="predicted"/>
<gene>
    <name evidence="6" type="primary">CLEC10A_2</name>
    <name evidence="6" type="ORF">N1851_027821</name>
</gene>
<dbReference type="SUPFAM" id="SSF48726">
    <property type="entry name" value="Immunoglobulin"/>
    <property type="match status" value="1"/>
</dbReference>
<dbReference type="Pfam" id="PF00059">
    <property type="entry name" value="Lectin_C"/>
    <property type="match status" value="1"/>
</dbReference>
<feature type="region of interest" description="Disordered" evidence="3">
    <location>
        <begin position="280"/>
        <end position="301"/>
    </location>
</feature>
<dbReference type="InterPro" id="IPR018378">
    <property type="entry name" value="C-type_lectin_CS"/>
</dbReference>
<dbReference type="Gene3D" id="2.60.40.10">
    <property type="entry name" value="Immunoglobulins"/>
    <property type="match status" value="1"/>
</dbReference>
<dbReference type="InterPro" id="IPR016186">
    <property type="entry name" value="C-type_lectin-like/link_sf"/>
</dbReference>
<sequence length="609" mass="66863">MTLTSALLSIHNGGVTCGSTEVRTESCSAGDAPPSDDTYKNISLWKSSSAFRSPSAAGRFPSALATMSSAGRLVRSNLSTRGRLFRRRGRSEFRLAGHNVPVLCCWCVVQLQATREDSGEIGREDAPPSFKSIVWQHFGFLLQTQQKTALEDLLGDSFTAVETAEQSNRGVEKHIEIMKAVEAVQRGTMASIHELDSGLPVQRGTMASIHELDSGLPVQRGTMASIHELDSGLPVQRGTMASIHELDSGLPVQRGTMASIHELDSGLPEEYENLPLDARATRKRRSDSSPVHNSSCPVHNSSCPVHNSSGPVLDASCPVLDSSCPVLDSVTVRTEERQRVMDALGDLTQLGWMYYDHSLYYISTTKKNWTASRDDCLERDADLAVINSREEKEFVSRQAGPYWTWIGLSDRDTEGTWKWVDGTIMTSSFWRRGQPDDYGGEDCVVTSLGDDWNDASCAIQYRWMCEKVLVLDHLEAELNKEVMRGGEPPQIYDPPSSKTVSVGDTASFSCGAWGRPQPTVQWLLDGRLLETDGTDNRSASVVRMDGGGNLLLRGVRSGVETFLCMATNSAGTANHTARLIVNGKTQGEMSACWYIHNIVDIFITLLLIY</sequence>
<dbReference type="InterPro" id="IPR036179">
    <property type="entry name" value="Ig-like_dom_sf"/>
</dbReference>
<evidence type="ECO:0000313" key="6">
    <source>
        <dbReference type="EMBL" id="KAK0136281.1"/>
    </source>
</evidence>
<protein>
    <submittedName>
        <fullName evidence="6">C-type lectin domain family 10 member A</fullName>
    </submittedName>
</protein>
<dbReference type="InterPro" id="IPR013783">
    <property type="entry name" value="Ig-like_fold"/>
</dbReference>
<dbReference type="InterPro" id="IPR033989">
    <property type="entry name" value="CD209-like_CTLD"/>
</dbReference>
<feature type="domain" description="Ig-like" evidence="5">
    <location>
        <begin position="489"/>
        <end position="580"/>
    </location>
</feature>
<dbReference type="CDD" id="cd03590">
    <property type="entry name" value="CLECT_DC-SIGN_like"/>
    <property type="match status" value="1"/>
</dbReference>
<dbReference type="Gene3D" id="3.10.100.10">
    <property type="entry name" value="Mannose-Binding Protein A, subunit A"/>
    <property type="match status" value="1"/>
</dbReference>
<keyword evidence="7" id="KW-1185">Reference proteome</keyword>
<evidence type="ECO:0000256" key="1">
    <source>
        <dbReference type="ARBA" id="ARBA00022734"/>
    </source>
</evidence>
<reference evidence="6" key="1">
    <citation type="journal article" date="2023" name="Front. Mar. Sci.">
        <title>A new Merluccius polli reference genome to investigate the effects of global change in West African waters.</title>
        <authorList>
            <person name="Mateo J.L."/>
            <person name="Blanco-Fernandez C."/>
            <person name="Garcia-Vazquez E."/>
            <person name="Machado-Schiaffino G."/>
        </authorList>
    </citation>
    <scope>NUCLEOTIDE SEQUENCE</scope>
    <source>
        <strain evidence="6">C29</strain>
        <tissue evidence="6">Fin</tissue>
    </source>
</reference>
<keyword evidence="2" id="KW-1015">Disulfide bond</keyword>
<name>A0AA47NS16_MERPO</name>
<dbReference type="PROSITE" id="PS50041">
    <property type="entry name" value="C_TYPE_LECTIN_2"/>
    <property type="match status" value="1"/>
</dbReference>
<dbReference type="InterPro" id="IPR003599">
    <property type="entry name" value="Ig_sub"/>
</dbReference>
<dbReference type="PROSITE" id="PS00615">
    <property type="entry name" value="C_TYPE_LECTIN_1"/>
    <property type="match status" value="1"/>
</dbReference>
<dbReference type="SMART" id="SM00034">
    <property type="entry name" value="CLECT"/>
    <property type="match status" value="1"/>
</dbReference>
<dbReference type="Proteomes" id="UP001174136">
    <property type="component" value="Unassembled WGS sequence"/>
</dbReference>
<dbReference type="InterPro" id="IPR013098">
    <property type="entry name" value="Ig_I-set"/>
</dbReference>
<dbReference type="SMART" id="SM00409">
    <property type="entry name" value="IG"/>
    <property type="match status" value="1"/>
</dbReference>
<dbReference type="InterPro" id="IPR050111">
    <property type="entry name" value="C-type_lectin/snaclec_domain"/>
</dbReference>
<dbReference type="PROSITE" id="PS50835">
    <property type="entry name" value="IG_LIKE"/>
    <property type="match status" value="1"/>
</dbReference>
<dbReference type="InterPro" id="IPR016187">
    <property type="entry name" value="CTDL_fold"/>
</dbReference>
<evidence type="ECO:0000259" key="5">
    <source>
        <dbReference type="PROSITE" id="PS50835"/>
    </source>
</evidence>
<organism evidence="6 7">
    <name type="scientific">Merluccius polli</name>
    <name type="common">Benguela hake</name>
    <name type="synonym">Merluccius cadenati</name>
    <dbReference type="NCBI Taxonomy" id="89951"/>
    <lineage>
        <taxon>Eukaryota</taxon>
        <taxon>Metazoa</taxon>
        <taxon>Chordata</taxon>
        <taxon>Craniata</taxon>
        <taxon>Vertebrata</taxon>
        <taxon>Euteleostomi</taxon>
        <taxon>Actinopterygii</taxon>
        <taxon>Neopterygii</taxon>
        <taxon>Teleostei</taxon>
        <taxon>Neoteleostei</taxon>
        <taxon>Acanthomorphata</taxon>
        <taxon>Zeiogadaria</taxon>
        <taxon>Gadariae</taxon>
        <taxon>Gadiformes</taxon>
        <taxon>Gadoidei</taxon>
        <taxon>Merlucciidae</taxon>
        <taxon>Merluccius</taxon>
    </lineage>
</organism>
<keyword evidence="1" id="KW-0430">Lectin</keyword>
<comment type="caution">
    <text evidence="6">The sequence shown here is derived from an EMBL/GenBank/DDBJ whole genome shotgun (WGS) entry which is preliminary data.</text>
</comment>
<feature type="compositionally biased region" description="Polar residues" evidence="3">
    <location>
        <begin position="288"/>
        <end position="301"/>
    </location>
</feature>
<dbReference type="PANTHER" id="PTHR22803">
    <property type="entry name" value="MANNOSE, PHOSPHOLIPASE, LECTIN RECEPTOR RELATED"/>
    <property type="match status" value="1"/>
</dbReference>
<dbReference type="GO" id="GO:0030246">
    <property type="term" value="F:carbohydrate binding"/>
    <property type="evidence" value="ECO:0007669"/>
    <property type="project" value="UniProtKB-KW"/>
</dbReference>
<dbReference type="SUPFAM" id="SSF56436">
    <property type="entry name" value="C-type lectin-like"/>
    <property type="match status" value="1"/>
</dbReference>
<dbReference type="InterPro" id="IPR007110">
    <property type="entry name" value="Ig-like_dom"/>
</dbReference>